<dbReference type="PANTHER" id="PTHR47329">
    <property type="entry name" value="OS05G0129900 PROTEIN"/>
    <property type="match status" value="1"/>
</dbReference>
<proteinExistence type="predicted"/>
<feature type="repeat" description="TPR" evidence="1">
    <location>
        <begin position="114"/>
        <end position="147"/>
    </location>
</feature>
<comment type="caution">
    <text evidence="2">The sequence shown here is derived from an EMBL/GenBank/DDBJ whole genome shotgun (WGS) entry which is preliminary data.</text>
</comment>
<name>A0A9Q0JJA1_9ROSI</name>
<dbReference type="SUPFAM" id="SSF48452">
    <property type="entry name" value="TPR-like"/>
    <property type="match status" value="1"/>
</dbReference>
<reference evidence="2" key="2">
    <citation type="journal article" date="2023" name="Plants (Basel)">
        <title>Annotation of the Turnera subulata (Passifloraceae) Draft Genome Reveals the S-Locus Evolved after the Divergence of Turneroideae from Passifloroideae in a Stepwise Manner.</title>
        <authorList>
            <person name="Henning P.M."/>
            <person name="Roalson E.H."/>
            <person name="Mir W."/>
            <person name="McCubbin A.G."/>
            <person name="Shore J.S."/>
        </authorList>
    </citation>
    <scope>NUCLEOTIDE SEQUENCE</scope>
    <source>
        <strain evidence="2">F60SS</strain>
    </source>
</reference>
<evidence type="ECO:0000313" key="2">
    <source>
        <dbReference type="EMBL" id="KAJ4844666.1"/>
    </source>
</evidence>
<sequence>MARVPTKHGRDQAYLKQSVFKASNFNGSLRIFAEDFQGFLNDLQDWEANLKDKDKKFKGAATSETNVGLSGRLAGKTSAIQSSRSTSGKYDYSTSLDSVSRLSSFSSEDNDVDAASEKELGNEYFKQKKFKEAAECYSRSIALLPTAVAYANRAMAYLKMKRQVFLVIFSVLLEQCSYEYIERLRRTAQRP</sequence>
<dbReference type="OrthoDB" id="629492at2759"/>
<dbReference type="Proteomes" id="UP001141552">
    <property type="component" value="Unassembled WGS sequence"/>
</dbReference>
<dbReference type="PROSITE" id="PS50005">
    <property type="entry name" value="TPR"/>
    <property type="match status" value="1"/>
</dbReference>
<reference evidence="2" key="1">
    <citation type="submission" date="2022-02" db="EMBL/GenBank/DDBJ databases">
        <authorList>
            <person name="Henning P.M."/>
            <person name="McCubbin A.G."/>
            <person name="Shore J.S."/>
        </authorList>
    </citation>
    <scope>NUCLEOTIDE SEQUENCE</scope>
    <source>
        <strain evidence="2">F60SS</strain>
        <tissue evidence="2">Leaves</tissue>
    </source>
</reference>
<protein>
    <recommendedName>
        <fullName evidence="4">RNA-polymerase II-associated protein 3-like C-terminal domain-containing protein</fullName>
    </recommendedName>
</protein>
<evidence type="ECO:0000313" key="3">
    <source>
        <dbReference type="Proteomes" id="UP001141552"/>
    </source>
</evidence>
<organism evidence="2 3">
    <name type="scientific">Turnera subulata</name>
    <dbReference type="NCBI Taxonomy" id="218843"/>
    <lineage>
        <taxon>Eukaryota</taxon>
        <taxon>Viridiplantae</taxon>
        <taxon>Streptophyta</taxon>
        <taxon>Embryophyta</taxon>
        <taxon>Tracheophyta</taxon>
        <taxon>Spermatophyta</taxon>
        <taxon>Magnoliopsida</taxon>
        <taxon>eudicotyledons</taxon>
        <taxon>Gunneridae</taxon>
        <taxon>Pentapetalae</taxon>
        <taxon>rosids</taxon>
        <taxon>fabids</taxon>
        <taxon>Malpighiales</taxon>
        <taxon>Passifloraceae</taxon>
        <taxon>Turnera</taxon>
    </lineage>
</organism>
<dbReference type="InterPro" id="IPR019734">
    <property type="entry name" value="TPR_rpt"/>
</dbReference>
<evidence type="ECO:0000256" key="1">
    <source>
        <dbReference type="PROSITE-ProRule" id="PRU00339"/>
    </source>
</evidence>
<evidence type="ECO:0008006" key="4">
    <source>
        <dbReference type="Google" id="ProtNLM"/>
    </source>
</evidence>
<dbReference type="AlphaFoldDB" id="A0A9Q0JJA1"/>
<dbReference type="Gene3D" id="1.25.40.10">
    <property type="entry name" value="Tetratricopeptide repeat domain"/>
    <property type="match status" value="1"/>
</dbReference>
<keyword evidence="3" id="KW-1185">Reference proteome</keyword>
<keyword evidence="1" id="KW-0802">TPR repeat</keyword>
<dbReference type="PANTHER" id="PTHR47329:SF1">
    <property type="entry name" value="OS05G0129900 PROTEIN"/>
    <property type="match status" value="1"/>
</dbReference>
<dbReference type="InterPro" id="IPR011990">
    <property type="entry name" value="TPR-like_helical_dom_sf"/>
</dbReference>
<dbReference type="EMBL" id="JAKUCV010001900">
    <property type="protein sequence ID" value="KAJ4844666.1"/>
    <property type="molecule type" value="Genomic_DNA"/>
</dbReference>
<dbReference type="Pfam" id="PF00515">
    <property type="entry name" value="TPR_1"/>
    <property type="match status" value="1"/>
</dbReference>
<dbReference type="SMART" id="SM00028">
    <property type="entry name" value="TPR"/>
    <property type="match status" value="1"/>
</dbReference>
<gene>
    <name evidence="2" type="ORF">Tsubulata_046999</name>
</gene>
<accession>A0A9Q0JJA1</accession>